<evidence type="ECO:0000313" key="1">
    <source>
        <dbReference type="EMBL" id="KGH44643.1"/>
    </source>
</evidence>
<organism evidence="1 2">
    <name type="scientific">Modestobacter caceresii</name>
    <dbReference type="NCBI Taxonomy" id="1522368"/>
    <lineage>
        <taxon>Bacteria</taxon>
        <taxon>Bacillati</taxon>
        <taxon>Actinomycetota</taxon>
        <taxon>Actinomycetes</taxon>
        <taxon>Geodermatophilales</taxon>
        <taxon>Geodermatophilaceae</taxon>
        <taxon>Modestobacter</taxon>
    </lineage>
</organism>
<accession>A0A098Y125</accession>
<proteinExistence type="predicted"/>
<dbReference type="Pfam" id="PF13450">
    <property type="entry name" value="NAD_binding_8"/>
    <property type="match status" value="1"/>
</dbReference>
<evidence type="ECO:0000313" key="2">
    <source>
        <dbReference type="Proteomes" id="UP000029713"/>
    </source>
</evidence>
<gene>
    <name evidence="1" type="ORF">IN07_21905</name>
</gene>
<dbReference type="Proteomes" id="UP000029713">
    <property type="component" value="Unassembled WGS sequence"/>
</dbReference>
<comment type="caution">
    <text evidence="1">The sequence shown here is derived from an EMBL/GenBank/DDBJ whole genome shotgun (WGS) entry which is preliminary data.</text>
</comment>
<sequence>MNGTPDAVVVGAGPNGLAGALRLAAAGLSVQVVERGERAGGGLRTEEVTLPGYQHDICASVHPMAATAPFFHEFDLASRGVRLLQPEINFAHPLDGGRAAVSHHSLEQTAAGLGRDERGYRRLFGPLLRQADEITDFFLTSAFRRLPPVKGFAGIAGFGLQGLPSVGWLARRHFDDDAARALIAGAAAHGMLDLSRPLTAALGMFLGMMSHHNGWPLIEGGSQRLADAMVTALEQQGGEVVTGHEVTDLREFDGVPAVLLDTSPSAFVAMAGNQVSPGYRRWVERYKHGPGVFKVDWALSEPVPWANADVRRAGTVHVAGTMEETIAGEAAPAAGRITDQPYVLAVQPTVVDPSRAPEGGHVFWAYVHVPHGSTVDMTEAIEAQVERFAPGFRDTILARHTMHAGEMERWNPNDVGGDISNGEASLRQMLARPVPRWNTYKTPVRGTYLASSATPPGPAVHGHCGDNAARVALREVFGIRDAPPLRPAPPT</sequence>
<dbReference type="InterPro" id="IPR036188">
    <property type="entry name" value="FAD/NAD-bd_sf"/>
</dbReference>
<dbReference type="EMBL" id="JPMX01000118">
    <property type="protein sequence ID" value="KGH44643.1"/>
    <property type="molecule type" value="Genomic_DNA"/>
</dbReference>
<dbReference type="OrthoDB" id="833207at2"/>
<keyword evidence="2" id="KW-1185">Reference proteome</keyword>
<protein>
    <submittedName>
        <fullName evidence="1">FAD-dependent oxidoreductase</fullName>
    </submittedName>
</protein>
<dbReference type="AlphaFoldDB" id="A0A098Y125"/>
<dbReference type="PANTHER" id="PTHR10668">
    <property type="entry name" value="PHYTOENE DEHYDROGENASE"/>
    <property type="match status" value="1"/>
</dbReference>
<reference evidence="1 2" key="1">
    <citation type="submission" date="2014-07" db="EMBL/GenBank/DDBJ databases">
        <title>Biosystematic studies on Modestobacter strains isolated from extreme hyper-arid desert soil and from historic building.</title>
        <authorList>
            <person name="Bukarasam K."/>
            <person name="Bull A."/>
            <person name="Girard G."/>
            <person name="van Wezel G."/>
            <person name="Goodfellow M."/>
        </authorList>
    </citation>
    <scope>NUCLEOTIDE SEQUENCE [LARGE SCALE GENOMIC DNA]</scope>
    <source>
        <strain evidence="1 2">KNN45-2b</strain>
    </source>
</reference>
<dbReference type="STRING" id="1522368.IN07_21905"/>
<name>A0A098Y125_9ACTN</name>
<dbReference type="SUPFAM" id="SSF51905">
    <property type="entry name" value="FAD/NAD(P)-binding domain"/>
    <property type="match status" value="1"/>
</dbReference>
<dbReference type="PANTHER" id="PTHR10668:SF105">
    <property type="entry name" value="DEHYDROGENASE-RELATED"/>
    <property type="match status" value="1"/>
</dbReference>
<dbReference type="RefSeq" id="WP_036340111.1">
    <property type="nucleotide sequence ID" value="NZ_JPMX01000118.1"/>
</dbReference>
<dbReference type="Gene3D" id="3.50.50.60">
    <property type="entry name" value="FAD/NAD(P)-binding domain"/>
    <property type="match status" value="2"/>
</dbReference>